<feature type="domain" description="Clp R" evidence="11">
    <location>
        <begin position="80"/>
        <end position="224"/>
    </location>
</feature>
<evidence type="ECO:0000256" key="6">
    <source>
        <dbReference type="ARBA" id="ARBA00023186"/>
    </source>
</evidence>
<evidence type="ECO:0000256" key="1">
    <source>
        <dbReference type="ARBA" id="ARBA00008675"/>
    </source>
</evidence>
<dbReference type="InterPro" id="IPR032446">
    <property type="entry name" value="SCAPER_N"/>
</dbReference>
<evidence type="ECO:0000313" key="13">
    <source>
        <dbReference type="Proteomes" id="UP000541444"/>
    </source>
</evidence>
<accession>A0A7J7NWY9</accession>
<dbReference type="CDD" id="cd19499">
    <property type="entry name" value="RecA-like_ClpB_Hsp104-like"/>
    <property type="match status" value="1"/>
</dbReference>
<dbReference type="Gene3D" id="1.10.1780.10">
    <property type="entry name" value="Clp, N-terminal domain"/>
    <property type="match status" value="1"/>
</dbReference>
<dbReference type="PROSITE" id="PS00870">
    <property type="entry name" value="CLPAB_1"/>
    <property type="match status" value="1"/>
</dbReference>
<dbReference type="PROSITE" id="PS00018">
    <property type="entry name" value="EF_HAND_1"/>
    <property type="match status" value="1"/>
</dbReference>
<dbReference type="Pfam" id="PF17871">
    <property type="entry name" value="AAA_lid_9"/>
    <property type="match status" value="1"/>
</dbReference>
<dbReference type="InterPro" id="IPR017730">
    <property type="entry name" value="Chaperonin_ClpB"/>
</dbReference>
<keyword evidence="2 7" id="KW-0677">Repeat</keyword>
<dbReference type="PANTHER" id="PTHR31434">
    <property type="entry name" value="S PHASE CYCLIN A-ASSOCIATED PROTEIN IN THE ENDOPLASMIC RETICULUM"/>
    <property type="match status" value="1"/>
</dbReference>
<dbReference type="Gene3D" id="1.10.8.60">
    <property type="match status" value="1"/>
</dbReference>
<comment type="similarity">
    <text evidence="1 8">Belongs to the ClpA/ClpB family.</text>
</comment>
<dbReference type="FunFam" id="3.40.50.300:FF:000010">
    <property type="entry name" value="Chaperone clpB 1, putative"/>
    <property type="match status" value="1"/>
</dbReference>
<keyword evidence="13" id="KW-1185">Reference proteome</keyword>
<dbReference type="NCBIfam" id="TIGR03346">
    <property type="entry name" value="chaperone_ClpB"/>
    <property type="match status" value="1"/>
</dbReference>
<evidence type="ECO:0000256" key="9">
    <source>
        <dbReference type="SAM" id="Coils"/>
    </source>
</evidence>
<proteinExistence type="inferred from homology"/>
<evidence type="ECO:0000256" key="5">
    <source>
        <dbReference type="ARBA" id="ARBA00022946"/>
    </source>
</evidence>
<dbReference type="Pfam" id="PF10431">
    <property type="entry name" value="ClpB_D2-small"/>
    <property type="match status" value="1"/>
</dbReference>
<organism evidence="12 13">
    <name type="scientific">Kingdonia uniflora</name>
    <dbReference type="NCBI Taxonomy" id="39325"/>
    <lineage>
        <taxon>Eukaryota</taxon>
        <taxon>Viridiplantae</taxon>
        <taxon>Streptophyta</taxon>
        <taxon>Embryophyta</taxon>
        <taxon>Tracheophyta</taxon>
        <taxon>Spermatophyta</taxon>
        <taxon>Magnoliopsida</taxon>
        <taxon>Ranunculales</taxon>
        <taxon>Circaeasteraceae</taxon>
        <taxon>Kingdonia</taxon>
    </lineage>
</organism>
<protein>
    <recommendedName>
        <fullName evidence="11">Clp R domain-containing protein</fullName>
    </recommendedName>
</protein>
<comment type="caution">
    <text evidence="12">The sequence shown here is derived from an EMBL/GenBank/DDBJ whole genome shotgun (WGS) entry which is preliminary data.</text>
</comment>
<evidence type="ECO:0000256" key="8">
    <source>
        <dbReference type="RuleBase" id="RU004432"/>
    </source>
</evidence>
<dbReference type="SUPFAM" id="SSF52540">
    <property type="entry name" value="P-loop containing nucleoside triphosphate hydrolases"/>
    <property type="match status" value="2"/>
</dbReference>
<evidence type="ECO:0000256" key="3">
    <source>
        <dbReference type="ARBA" id="ARBA00022741"/>
    </source>
</evidence>
<dbReference type="Proteomes" id="UP000541444">
    <property type="component" value="Unassembled WGS sequence"/>
</dbReference>
<dbReference type="GO" id="GO:0005524">
    <property type="term" value="F:ATP binding"/>
    <property type="evidence" value="ECO:0007669"/>
    <property type="project" value="UniProtKB-KW"/>
</dbReference>
<dbReference type="Pfam" id="PF00004">
    <property type="entry name" value="AAA"/>
    <property type="match status" value="1"/>
</dbReference>
<sequence>MAMTTMYSALQLRLPPPSSLLFPQSQFSFTSSNFSLKNVKPLRLSANDVLFLTRVFGKSSLRRSQGFVVRCDASKDGRITQQEFTEMAWQSIVSSPEVAKENKHQIVETEHLMKALLEQKNGLARRIFSKAGVDNTRLLEATDKFIQRQPKVLGESSGSMLGRDLEALLQRARDYKKEYGDSFVSVEHLVLGFGQDQRFGKQLFKDFQVSLNSLKSAIQSIRGRQTVIDQDPEGKYEALEKYGKDLTAMAQAGKLDPVIGRDDEIRRCIQILSRRTKNNPVLIGEPGVGKTAISEGLAQRIVQGDVPQALMNRKLISLDMGALIAGAKFRGEFEDRLKAVLKEVTDSEGQIILFIDEIHTVVGAGAANGAMDAGNLLKPMLGRGELRCIGATTLDEYRKYIEKDPALERRFQQVYVDQPTVEDTISILRGLRERYELHHGVRISDSALVEAAILSDRYISGRFLPDKAIDLVDEAAAKLKMEITSKPTALDEINRTVLKMEMERLSLMNDTDKASKDRLNRLEAELSLLKEKQMELTEQWEHEKSVMTRIQSIKEEIDRVNLEIQQAEREYDLNRAAELKYGSLNTLQRQLGAAEKELNEYMQSGKSMLREEVSGDDIAEIVSKWTGIPISKLQQSEIEKLLHLEEELHKRVVGQDPAVISIAEAIQRSRAGLSDPHRPIASFMFMGPTGVGKTELAKALASYMFNTEEALVRIDMSEYMEKHAVSRLIGAPPGYVGYEEGGQLTETVRRRPYAVILFDEIEKAHSDVFNVFLQILDDGRVTDSQGRTISFTNTVIIMTSNVGSQYILNTDDENLPKESAYEIIKQRVMEAARSIFRPEFMNRVDEYIVFQPLDREQINSIVRLQLERVQKRLADRKMKIKVTDAAVQLLGSLGYDPNYGARPVKREHGDDMGSGWLQVKKKHRSTSKFSTQTWSATSNLSSTSHRVINQDTVDSSDNVHIVILKEKLDALPKIKWGDLLYRDNLDASEIKFAHHSFVALTNLGNPSTNDSQQDQAVPTETSDVPFQDNQNEIVSKVMPVDEKLAILNDSELGETHHQDVEPMNLDSNTPHLAVEAVGSLMSPQPYDKSKDGALQISQVHAEKDASTTVTDENSLLHQLNKSDPDPEVLGDVPVAAVIEDLEGMQSGMESMTFSKARFMSALEESESSETKERFRQRLWCFLFENLNRAVDELYLLCELECDLDQMKEAVLVLEEARSDFRELRARVEEFENVKRSSSQPPVDEQSVNVKTDHRRPHALSWEVSMLNFYLHIGVRRMAASPHRAEILSSSLEAFKKIQYERTSMCSSRDAKTLNLAPADNHGSHNFSRKSGGRNIIATNDRESLTKLRKHNEDLGLGQRHLSREKRVLHDCKADKNPKYMEPLKRQIPLPDKEREKERRNTTSMKSMDAWKEKRNWEDILASPLRVSSRVSHSPGIGRKSVERARVLHDKLMSPEKKRRTALDLKKEAEEKHARAMRIRSELENERVQRLQRTSEKVNRVNEWQADRTMKLREGMHVRHQRGESRHEAHLAQVVRRAGDESSKVNEVRFITSLNEENKKFILRQKLHDSELRRAEKLQVIKTKQKEDMAREEAVLERRKLLEAEKLQRLSETQRKKEEAQVRREEERKASSAAREARAIEQLKRKEVRAKAQQEEAELLAQKLAERLSESEQRRKFYLEQIREKASMDFRDQSSPLMRRSSNRESLGRSTSTTNIEDYHGNNISGIGGSDLGTGDSLQQHSLKRRIKKIRQRLMAMKYEFSEIPVSLESAGIGYITLVGTAREKIGRWLQELQKLRQARKGAASIGVIVVDLIKFLEGKEPELHASRQAGLLDFIASALPASHTSKPEACQVTIYLLRLLRVVISVPANRSYFLSQNLLPPIIPMLYAALENYIKIAASLNLPVGTKTSIENFESVSEVLEGFLWTTTTIIGHTCLDERHLKMKEGLLELVIAYQVTHRLRDLFALYDRPQVEGSPFPSSIILSLDLLAVLTSRPRSISSIDWESFIVKAPSANDTQDNKLSESVGLENSSLNIIDGGLKKDHVSSVLQVNASETSATPKKSLTDLQSKPLLSQNNVKASTDIGACPKTDNVQDLKQPMAFLLSVVAETGLVSLPSLLTAVLLQANTRLSSEQGSYVLPSNFEEAATGVLKVLNNLALLDITLLQGMLARPDLKMEFFHFMSFLLSHCTNKWKMAKDQVGVLLLEALLLLGYFALFHPGNQAVLRWGKSPTILHKVCDLPFVFFSDPELMPILAGTLVAVCYGCEQNRVVVQQELSTEMLLSLLGSCRNELLAVQSNPILQSKPLDNPIVGPCESNQSGPEPRKIQVDFPVRSVWNKTKNSRISAGKGDGAFGSTVRVSKARNQKDIKTTKTSEEVALKHNLPRSETSATLMLHSRFPSSFIDSAERFFSEDVPSV</sequence>
<dbReference type="Gene3D" id="3.40.50.300">
    <property type="entry name" value="P-loop containing nucleotide triphosphate hydrolases"/>
    <property type="match status" value="3"/>
</dbReference>
<dbReference type="PANTHER" id="PTHR31434:SF2">
    <property type="entry name" value="S PHASE CYCLIN A-ASSOCIATED PROTEIN IN THE ENDOPLASMIC RETICULUM"/>
    <property type="match status" value="1"/>
</dbReference>
<keyword evidence="3 8" id="KW-0547">Nucleotide-binding</keyword>
<dbReference type="PROSITE" id="PS00871">
    <property type="entry name" value="CLPAB_2"/>
    <property type="match status" value="1"/>
</dbReference>
<dbReference type="SMART" id="SM01086">
    <property type="entry name" value="ClpB_D2-small"/>
    <property type="match status" value="1"/>
</dbReference>
<feature type="region of interest" description="Disordered" evidence="10">
    <location>
        <begin position="1610"/>
        <end position="1636"/>
    </location>
</feature>
<keyword evidence="6 8" id="KW-0143">Chaperone</keyword>
<dbReference type="InterPro" id="IPR036628">
    <property type="entry name" value="Clp_N_dom_sf"/>
</dbReference>
<keyword evidence="9" id="KW-0175">Coiled coil</keyword>
<dbReference type="Pfam" id="PF02861">
    <property type="entry name" value="Clp_N"/>
    <property type="match status" value="1"/>
</dbReference>
<dbReference type="InterPro" id="IPR027417">
    <property type="entry name" value="P-loop_NTPase"/>
</dbReference>
<evidence type="ECO:0000256" key="7">
    <source>
        <dbReference type="PROSITE-ProRule" id="PRU01251"/>
    </source>
</evidence>
<evidence type="ECO:0000256" key="4">
    <source>
        <dbReference type="ARBA" id="ARBA00022840"/>
    </source>
</evidence>
<dbReference type="InterPro" id="IPR041546">
    <property type="entry name" value="ClpA/ClpB_AAA_lid"/>
</dbReference>
<dbReference type="SUPFAM" id="SSF81923">
    <property type="entry name" value="Double Clp-N motif"/>
    <property type="match status" value="1"/>
</dbReference>
<dbReference type="SMART" id="SM00382">
    <property type="entry name" value="AAA"/>
    <property type="match status" value="2"/>
</dbReference>
<evidence type="ECO:0000259" key="11">
    <source>
        <dbReference type="PROSITE" id="PS51903"/>
    </source>
</evidence>
<dbReference type="InterPro" id="IPR018247">
    <property type="entry name" value="EF_Hand_1_Ca_BS"/>
</dbReference>
<feature type="coiled-coil region" evidence="9">
    <location>
        <begin position="1206"/>
        <end position="1233"/>
    </location>
</feature>
<name>A0A7J7NWY9_9MAGN</name>
<dbReference type="InterPro" id="IPR019489">
    <property type="entry name" value="Clp_ATPase_C"/>
</dbReference>
<evidence type="ECO:0000256" key="2">
    <source>
        <dbReference type="ARBA" id="ARBA00022737"/>
    </source>
</evidence>
<dbReference type="PROSITE" id="PS51903">
    <property type="entry name" value="CLP_R"/>
    <property type="match status" value="1"/>
</dbReference>
<dbReference type="GO" id="GO:0016887">
    <property type="term" value="F:ATP hydrolysis activity"/>
    <property type="evidence" value="ECO:0007669"/>
    <property type="project" value="InterPro"/>
</dbReference>
<dbReference type="Pfam" id="PF16501">
    <property type="entry name" value="SCAPER_N"/>
    <property type="match status" value="1"/>
</dbReference>
<dbReference type="InterPro" id="IPR004176">
    <property type="entry name" value="Clp_R_N"/>
</dbReference>
<gene>
    <name evidence="12" type="ORF">GIB67_007236</name>
</gene>
<dbReference type="OrthoDB" id="47330at2759"/>
<dbReference type="InterPro" id="IPR003593">
    <property type="entry name" value="AAA+_ATPase"/>
</dbReference>
<dbReference type="CDD" id="cd00009">
    <property type="entry name" value="AAA"/>
    <property type="match status" value="1"/>
</dbReference>
<dbReference type="Pfam" id="PF07724">
    <property type="entry name" value="AAA_2"/>
    <property type="match status" value="1"/>
</dbReference>
<dbReference type="FunFam" id="3.40.50.300:FF:000120">
    <property type="entry name" value="ATP-dependent chaperone ClpB"/>
    <property type="match status" value="1"/>
</dbReference>
<dbReference type="InterPro" id="IPR003959">
    <property type="entry name" value="ATPase_AAA_core"/>
</dbReference>
<keyword evidence="5" id="KW-0809">Transit peptide</keyword>
<keyword evidence="4 8" id="KW-0067">ATP-binding</keyword>
<dbReference type="FunFam" id="1.10.1780.10:FF:000006">
    <property type="entry name" value="Chaperone protein ClpB3, chloroplastic"/>
    <property type="match status" value="1"/>
</dbReference>
<feature type="region of interest" description="Disordered" evidence="10">
    <location>
        <begin position="1004"/>
        <end position="1025"/>
    </location>
</feature>
<dbReference type="PRINTS" id="PR00300">
    <property type="entry name" value="CLPPROTEASEA"/>
</dbReference>
<feature type="region of interest" description="Disordered" evidence="10">
    <location>
        <begin position="1388"/>
        <end position="1408"/>
    </location>
</feature>
<dbReference type="InterPro" id="IPR018368">
    <property type="entry name" value="ClpA/B_CS1"/>
</dbReference>
<dbReference type="GO" id="GO:0005737">
    <property type="term" value="C:cytoplasm"/>
    <property type="evidence" value="ECO:0007669"/>
    <property type="project" value="InterPro"/>
</dbReference>
<feature type="coiled-coil region" evidence="9">
    <location>
        <begin position="512"/>
        <end position="604"/>
    </location>
</feature>
<reference evidence="12 13" key="1">
    <citation type="journal article" date="2020" name="IScience">
        <title>Genome Sequencing of the Endangered Kingdonia uniflora (Circaeasteraceae, Ranunculales) Reveals Potential Mechanisms of Evolutionary Specialization.</title>
        <authorList>
            <person name="Sun Y."/>
            <person name="Deng T."/>
            <person name="Zhang A."/>
            <person name="Moore M.J."/>
            <person name="Landis J.B."/>
            <person name="Lin N."/>
            <person name="Zhang H."/>
            <person name="Zhang X."/>
            <person name="Huang J."/>
            <person name="Zhang X."/>
            <person name="Sun H."/>
            <person name="Wang H."/>
        </authorList>
    </citation>
    <scope>NUCLEOTIDE SEQUENCE [LARGE SCALE GENOMIC DNA]</scope>
    <source>
        <strain evidence="12">TB1705</strain>
        <tissue evidence="12">Leaf</tissue>
    </source>
</reference>
<feature type="region of interest" description="Disordered" evidence="10">
    <location>
        <begin position="1688"/>
        <end position="1720"/>
    </location>
</feature>
<evidence type="ECO:0000256" key="10">
    <source>
        <dbReference type="SAM" id="MobiDB-lite"/>
    </source>
</evidence>
<evidence type="ECO:0000313" key="12">
    <source>
        <dbReference type="EMBL" id="KAF6171715.1"/>
    </source>
</evidence>
<dbReference type="FunFam" id="3.40.50.300:FF:000025">
    <property type="entry name" value="ATP-dependent Clp protease subunit"/>
    <property type="match status" value="1"/>
</dbReference>
<dbReference type="GO" id="GO:0009408">
    <property type="term" value="P:response to heat"/>
    <property type="evidence" value="ECO:0007669"/>
    <property type="project" value="InterPro"/>
</dbReference>
<dbReference type="EMBL" id="JACGCM010000455">
    <property type="protein sequence ID" value="KAF6171715.1"/>
    <property type="molecule type" value="Genomic_DNA"/>
</dbReference>
<dbReference type="InterPro" id="IPR001270">
    <property type="entry name" value="ClpA/B"/>
</dbReference>
<dbReference type="InterPro" id="IPR028299">
    <property type="entry name" value="ClpA/B_CS2"/>
</dbReference>
<feature type="compositionally biased region" description="Basic and acidic residues" evidence="10">
    <location>
        <begin position="1388"/>
        <end position="1400"/>
    </location>
</feature>
<dbReference type="GO" id="GO:0042026">
    <property type="term" value="P:protein refolding"/>
    <property type="evidence" value="ECO:0007669"/>
    <property type="project" value="InterPro"/>
</dbReference>